<dbReference type="InterPro" id="IPR003439">
    <property type="entry name" value="ABC_transporter-like_ATP-bd"/>
</dbReference>
<dbReference type="GO" id="GO:0010008">
    <property type="term" value="C:endosome membrane"/>
    <property type="evidence" value="ECO:0007669"/>
    <property type="project" value="UniProtKB-SubCell"/>
</dbReference>
<dbReference type="GO" id="GO:0005524">
    <property type="term" value="F:ATP binding"/>
    <property type="evidence" value="ECO:0007669"/>
    <property type="project" value="UniProtKB-KW"/>
</dbReference>
<dbReference type="PANTHER" id="PTHR19229:SF36">
    <property type="entry name" value="ATP-BINDING CASSETTE SUB-FAMILY A MEMBER 2"/>
    <property type="match status" value="1"/>
</dbReference>
<keyword evidence="14 20" id="KW-0472">Membrane</keyword>
<feature type="transmembrane region" description="Helical" evidence="20">
    <location>
        <begin position="85"/>
        <end position="107"/>
    </location>
</feature>
<dbReference type="InterPro" id="IPR026082">
    <property type="entry name" value="ABCA"/>
</dbReference>
<comment type="subcellular location">
    <subcellularLocation>
        <location evidence="2">Endosome membrane</location>
    </subcellularLocation>
    <subcellularLocation>
        <location evidence="1">Lysosome membrane</location>
        <topology evidence="1">Multi-pass membrane protein</topology>
    </subcellularLocation>
</comment>
<name>A0A4W3GYG4_CALMI</name>
<evidence type="ECO:0000256" key="16">
    <source>
        <dbReference type="ARBA" id="ARBA00023228"/>
    </source>
</evidence>
<evidence type="ECO:0000256" key="5">
    <source>
        <dbReference type="ARBA" id="ARBA00022481"/>
    </source>
</evidence>
<feature type="domain" description="ABC transporter" evidence="21">
    <location>
        <begin position="308"/>
        <end position="537"/>
    </location>
</feature>
<protein>
    <recommendedName>
        <fullName evidence="18">ATP-binding cassette sub-family A member 2</fullName>
    </recommendedName>
    <alternativeName>
        <fullName evidence="19">ATP-binding cassette transporter 2</fullName>
    </alternativeName>
</protein>
<feature type="transmembrane region" description="Helical" evidence="20">
    <location>
        <begin position="148"/>
        <end position="169"/>
    </location>
</feature>
<dbReference type="Pfam" id="PF00005">
    <property type="entry name" value="ABC_tran"/>
    <property type="match status" value="2"/>
</dbReference>
<feature type="transmembrane region" description="Helical" evidence="20">
    <location>
        <begin position="1001"/>
        <end position="1022"/>
    </location>
</feature>
<evidence type="ECO:0000256" key="13">
    <source>
        <dbReference type="ARBA" id="ARBA00022989"/>
    </source>
</evidence>
<dbReference type="GO" id="GO:0140359">
    <property type="term" value="F:ABC-type transporter activity"/>
    <property type="evidence" value="ECO:0007669"/>
    <property type="project" value="InterPro"/>
</dbReference>
<feature type="transmembrane region" description="Helical" evidence="20">
    <location>
        <begin position="42"/>
        <end position="64"/>
    </location>
</feature>
<comment type="similarity">
    <text evidence="3">Belongs to the ABC transporter superfamily. ABCA family.</text>
</comment>
<keyword evidence="23" id="KW-1185">Reference proteome</keyword>
<evidence type="ECO:0000259" key="21">
    <source>
        <dbReference type="PROSITE" id="PS50893"/>
    </source>
</evidence>
<keyword evidence="4" id="KW-0813">Transport</keyword>
<dbReference type="InterPro" id="IPR003593">
    <property type="entry name" value="AAA+_ATPase"/>
</dbReference>
<dbReference type="GO" id="GO:0005765">
    <property type="term" value="C:lysosomal membrane"/>
    <property type="evidence" value="ECO:0007669"/>
    <property type="project" value="UniProtKB-SubCell"/>
</dbReference>
<dbReference type="CDD" id="cd03263">
    <property type="entry name" value="ABC_subfamily_A"/>
    <property type="match status" value="2"/>
</dbReference>
<accession>A0A4W3GYG4</accession>
<comment type="function">
    <text evidence="17">Probable lipid transporter that modulates cholesterol sequestration in the late endosome/lysosome by regulating the intracellular sphingolipid metabolism, in turn participates in cholesterol homeostasis. May alter the transbilayer distribution of ceramide in the intraluminal membrane lipid bilayer, favoring its retention in the outer leaflet that results in increased acid ceramidase activity in the late endosome/lysosome, facilitating ceramide deacylation to sphingosine leading to the sequestration of free cholesterol in lysosomes. In addition regulates amyloid-beta production either by activating a signaling pathway that regulates amyloid precursor protein transcription through the modulation of sphingolipid metabolism or through its role in gamma-secretase processing of APP. May play a role in myelin formation.</text>
</comment>
<dbReference type="GO" id="GO:0051247">
    <property type="term" value="P:positive regulation of protein metabolic process"/>
    <property type="evidence" value="ECO:0007669"/>
    <property type="project" value="UniProtKB-ARBA"/>
</dbReference>
<evidence type="ECO:0000256" key="17">
    <source>
        <dbReference type="ARBA" id="ARBA00059684"/>
    </source>
</evidence>
<evidence type="ECO:0000313" key="23">
    <source>
        <dbReference type="Proteomes" id="UP000314986"/>
    </source>
</evidence>
<keyword evidence="13 20" id="KW-1133">Transmembrane helix</keyword>
<evidence type="ECO:0000256" key="12">
    <source>
        <dbReference type="ARBA" id="ARBA00022967"/>
    </source>
</evidence>
<evidence type="ECO:0000313" key="22">
    <source>
        <dbReference type="Ensembl" id="ENSCMIP00000008090.1"/>
    </source>
</evidence>
<feature type="transmembrane region" description="Helical" evidence="20">
    <location>
        <begin position="228"/>
        <end position="249"/>
    </location>
</feature>
<dbReference type="SUPFAM" id="SSF52540">
    <property type="entry name" value="P-loop containing nucleoside triphosphate hydrolases"/>
    <property type="match status" value="2"/>
</dbReference>
<keyword evidence="12" id="KW-1278">Translocase</keyword>
<feature type="transmembrane region" description="Helical" evidence="20">
    <location>
        <begin position="119"/>
        <end position="141"/>
    </location>
</feature>
<keyword evidence="10" id="KW-0967">Endosome</keyword>
<dbReference type="GeneTree" id="ENSGT00940000158560"/>
<keyword evidence="16" id="KW-0458">Lysosome</keyword>
<dbReference type="InterPro" id="IPR056264">
    <property type="entry name" value="R2_ABCA1-4-like"/>
</dbReference>
<dbReference type="PANTHER" id="PTHR19229">
    <property type="entry name" value="ATP-BINDING CASSETTE TRANSPORTER SUBFAMILY A ABCA"/>
    <property type="match status" value="1"/>
</dbReference>
<keyword evidence="7 20" id="KW-0812">Transmembrane</keyword>
<feature type="transmembrane region" description="Helical" evidence="20">
    <location>
        <begin position="1135"/>
        <end position="1157"/>
    </location>
</feature>
<evidence type="ECO:0000256" key="6">
    <source>
        <dbReference type="ARBA" id="ARBA00022553"/>
    </source>
</evidence>
<keyword evidence="9" id="KW-0547">Nucleotide-binding</keyword>
<evidence type="ECO:0000256" key="11">
    <source>
        <dbReference type="ARBA" id="ARBA00022840"/>
    </source>
</evidence>
<proteinExistence type="inferred from homology"/>
<reference evidence="23" key="1">
    <citation type="journal article" date="2006" name="Science">
        <title>Ancient noncoding elements conserved in the human genome.</title>
        <authorList>
            <person name="Venkatesh B."/>
            <person name="Kirkness E.F."/>
            <person name="Loh Y.H."/>
            <person name="Halpern A.L."/>
            <person name="Lee A.P."/>
            <person name="Johnson J."/>
            <person name="Dandona N."/>
            <person name="Viswanathan L.D."/>
            <person name="Tay A."/>
            <person name="Venter J.C."/>
            <person name="Strausberg R.L."/>
            <person name="Brenner S."/>
        </authorList>
    </citation>
    <scope>NUCLEOTIDE SEQUENCE [LARGE SCALE GENOMIC DNA]</scope>
</reference>
<evidence type="ECO:0000256" key="15">
    <source>
        <dbReference type="ARBA" id="ARBA00023180"/>
    </source>
</evidence>
<dbReference type="FunFam" id="3.40.50.300:FF:000511">
    <property type="entry name" value="ATP-binding cassette, sub-family A (ABC1), member 2"/>
    <property type="match status" value="1"/>
</dbReference>
<dbReference type="InterPro" id="IPR027417">
    <property type="entry name" value="P-loop_NTPase"/>
</dbReference>
<reference evidence="22" key="4">
    <citation type="submission" date="2025-08" db="UniProtKB">
        <authorList>
            <consortium name="Ensembl"/>
        </authorList>
    </citation>
    <scope>IDENTIFICATION</scope>
</reference>
<evidence type="ECO:0000256" key="20">
    <source>
        <dbReference type="SAM" id="Phobius"/>
    </source>
</evidence>
<dbReference type="FunFam" id="3.40.50.300:FF:000612">
    <property type="entry name" value="ATP-binding cassette, sub-family A (ABC1), member 2"/>
    <property type="match status" value="1"/>
</dbReference>
<reference evidence="23" key="3">
    <citation type="journal article" date="2014" name="Nature">
        <title>Elephant shark genome provides unique insights into gnathostome evolution.</title>
        <authorList>
            <consortium name="International Elephant Shark Genome Sequencing Consortium"/>
            <person name="Venkatesh B."/>
            <person name="Lee A.P."/>
            <person name="Ravi V."/>
            <person name="Maurya A.K."/>
            <person name="Lian M.M."/>
            <person name="Swann J.B."/>
            <person name="Ohta Y."/>
            <person name="Flajnik M.F."/>
            <person name="Sutoh Y."/>
            <person name="Kasahara M."/>
            <person name="Hoon S."/>
            <person name="Gangu V."/>
            <person name="Roy S.W."/>
            <person name="Irimia M."/>
            <person name="Korzh V."/>
            <person name="Kondrychyn I."/>
            <person name="Lim Z.W."/>
            <person name="Tay B.H."/>
            <person name="Tohari S."/>
            <person name="Kong K.W."/>
            <person name="Ho S."/>
            <person name="Lorente-Galdos B."/>
            <person name="Quilez J."/>
            <person name="Marques-Bonet T."/>
            <person name="Raney B.J."/>
            <person name="Ingham P.W."/>
            <person name="Tay A."/>
            <person name="Hillier L.W."/>
            <person name="Minx P."/>
            <person name="Boehm T."/>
            <person name="Wilson R.K."/>
            <person name="Brenner S."/>
            <person name="Warren W.C."/>
        </authorList>
    </citation>
    <scope>NUCLEOTIDE SEQUENCE [LARGE SCALE GENOMIC DNA]</scope>
</reference>
<keyword evidence="8" id="KW-0677">Repeat</keyword>
<evidence type="ECO:0000256" key="19">
    <source>
        <dbReference type="ARBA" id="ARBA00083139"/>
    </source>
</evidence>
<evidence type="ECO:0000256" key="7">
    <source>
        <dbReference type="ARBA" id="ARBA00022692"/>
    </source>
</evidence>
<feature type="transmembrane region" description="Helical" evidence="20">
    <location>
        <begin position="1028"/>
        <end position="1047"/>
    </location>
</feature>
<evidence type="ECO:0000256" key="8">
    <source>
        <dbReference type="ARBA" id="ARBA00022737"/>
    </source>
</evidence>
<feature type="transmembrane region" description="Helical" evidence="20">
    <location>
        <begin position="948"/>
        <end position="971"/>
    </location>
</feature>
<dbReference type="GO" id="GO:0005319">
    <property type="term" value="F:lipid transporter activity"/>
    <property type="evidence" value="ECO:0007669"/>
    <property type="project" value="TreeGrafter"/>
</dbReference>
<evidence type="ECO:0000256" key="1">
    <source>
        <dbReference type="ARBA" id="ARBA00004155"/>
    </source>
</evidence>
<dbReference type="GO" id="GO:0010556">
    <property type="term" value="P:regulation of macromolecule biosynthetic process"/>
    <property type="evidence" value="ECO:0007669"/>
    <property type="project" value="UniProtKB-ARBA"/>
</dbReference>
<dbReference type="InterPro" id="IPR013525">
    <property type="entry name" value="ABC2_TM"/>
</dbReference>
<reference evidence="23" key="2">
    <citation type="journal article" date="2007" name="PLoS Biol.">
        <title>Survey sequencing and comparative analysis of the elephant shark (Callorhinchus milii) genome.</title>
        <authorList>
            <person name="Venkatesh B."/>
            <person name="Kirkness E.F."/>
            <person name="Loh Y.H."/>
            <person name="Halpern A.L."/>
            <person name="Lee A.P."/>
            <person name="Johnson J."/>
            <person name="Dandona N."/>
            <person name="Viswanathan L.D."/>
            <person name="Tay A."/>
            <person name="Venter J.C."/>
            <person name="Strausberg R.L."/>
            <person name="Brenner S."/>
        </authorList>
    </citation>
    <scope>NUCLEOTIDE SEQUENCE [LARGE SCALE GENOMIC DNA]</scope>
</reference>
<dbReference type="Gene3D" id="3.40.50.300">
    <property type="entry name" value="P-loop containing nucleotide triphosphate hydrolases"/>
    <property type="match status" value="2"/>
</dbReference>
<dbReference type="SMART" id="SM00382">
    <property type="entry name" value="AAA"/>
    <property type="match status" value="2"/>
</dbReference>
<keyword evidence="5" id="KW-0488">Methylation</keyword>
<evidence type="ECO:0000256" key="14">
    <source>
        <dbReference type="ARBA" id="ARBA00023136"/>
    </source>
</evidence>
<keyword evidence="11" id="KW-0067">ATP-binding</keyword>
<dbReference type="PROSITE" id="PS00211">
    <property type="entry name" value="ABC_TRANSPORTER_1"/>
    <property type="match status" value="1"/>
</dbReference>
<reference evidence="22" key="5">
    <citation type="submission" date="2025-09" db="UniProtKB">
        <authorList>
            <consortium name="Ensembl"/>
        </authorList>
    </citation>
    <scope>IDENTIFICATION</scope>
</reference>
<evidence type="ECO:0000256" key="9">
    <source>
        <dbReference type="ARBA" id="ARBA00022741"/>
    </source>
</evidence>
<feature type="transmembrane region" description="Helical" evidence="20">
    <location>
        <begin position="1059"/>
        <end position="1084"/>
    </location>
</feature>
<evidence type="ECO:0000256" key="18">
    <source>
        <dbReference type="ARBA" id="ARBA00068368"/>
    </source>
</evidence>
<dbReference type="Pfam" id="PF12698">
    <property type="entry name" value="ABC2_membrane_3"/>
    <property type="match status" value="2"/>
</dbReference>
<dbReference type="GO" id="GO:0016887">
    <property type="term" value="F:ATP hydrolysis activity"/>
    <property type="evidence" value="ECO:0007669"/>
    <property type="project" value="InterPro"/>
</dbReference>
<evidence type="ECO:0000256" key="4">
    <source>
        <dbReference type="ARBA" id="ARBA00022448"/>
    </source>
</evidence>
<dbReference type="Ensembl" id="ENSCMIT00000008324.1">
    <property type="protein sequence ID" value="ENSCMIP00000008090.1"/>
    <property type="gene ID" value="ENSCMIG00000004013.1"/>
</dbReference>
<evidence type="ECO:0000256" key="3">
    <source>
        <dbReference type="ARBA" id="ARBA00008869"/>
    </source>
</evidence>
<dbReference type="InterPro" id="IPR017871">
    <property type="entry name" value="ABC_transporter-like_CS"/>
</dbReference>
<keyword evidence="6" id="KW-0597">Phosphoprotein</keyword>
<feature type="domain" description="ABC transporter" evidence="21">
    <location>
        <begin position="1171"/>
        <end position="1401"/>
    </location>
</feature>
<dbReference type="Pfam" id="PF23321">
    <property type="entry name" value="R1_ABCA1"/>
    <property type="match status" value="1"/>
</dbReference>
<dbReference type="PROSITE" id="PS50893">
    <property type="entry name" value="ABC_TRANSPORTER_2"/>
    <property type="match status" value="2"/>
</dbReference>
<keyword evidence="15" id="KW-0325">Glycoprotein</keyword>
<organism evidence="22 23">
    <name type="scientific">Callorhinchus milii</name>
    <name type="common">Ghost shark</name>
    <dbReference type="NCBI Taxonomy" id="7868"/>
    <lineage>
        <taxon>Eukaryota</taxon>
        <taxon>Metazoa</taxon>
        <taxon>Chordata</taxon>
        <taxon>Craniata</taxon>
        <taxon>Vertebrata</taxon>
        <taxon>Chondrichthyes</taxon>
        <taxon>Holocephali</taxon>
        <taxon>Chimaeriformes</taxon>
        <taxon>Callorhinchidae</taxon>
        <taxon>Callorhinchus</taxon>
    </lineage>
</organism>
<evidence type="ECO:0000256" key="10">
    <source>
        <dbReference type="ARBA" id="ARBA00022753"/>
    </source>
</evidence>
<sequence length="1580" mass="177531">MMERAIINTFVGHDVVEPGNYVQMFPYPCYTRDDFLFVIEHMMPLCMVISWVYSVAMMIQHIVAEKEHRLKEVMKMMGLNNAVHWVAWFITGFVQLSISVTALTAILKYGKVLMHSDPFIIWLFLTIYAIATIMFCFLISVVYSKAKLASACGGIIYFLSYVPYMYVAIREEVAHDRITAFEKCIASLMSTTAFGLGSKYFALYEVSGVGIQWHTLNQSPVEGDDFNLLLSMVMLIVDASVYGVLTWYIEAVHPGMYGLPRPWYFPFQKSYWLGNGRIETWEWSWPWCRTSRLSIMEDDQPSHLPLVVCIDKLTKVYKLGKKLALNKLSLNLHENQVVSFLGHNGAGKTTTMSILTGLFPPSAGSATIYGHDIRTEMDEIRKNLGMCPQHNVLFDNLTVEEHLWFYSRLKGMAEDEILDGLPYSNLELSNKRHSLVQTLSGGMKRKLSVAIAFVGGSKAVILDEPTAGVDPYARRAIWDLILKYKQGRTILLSTHHMDEADLLGDRIAIISHGKLKCCGSPLFLKSTYGDGYKLTVVKKHLAVAVLFPSPLLYLSESGQNLSPLSHCLVGCCSEPKVSQFIRKYVASTMLISDTNTEISYILPSEAAKKGCFERLFQALDFNLEDLNLTSFGLMDTTLEEVFLKVSEEDQSLENSDIGIECFALHGGKYEGDGISFPIKKLRSNRFIFIGEIVDFFSLQDDKDSGKEVLQTFVLEGQGSFKLEGSWLKLCQFHGLIVKRYHCAKRNTKGLFSQILLPAFFVCVAMTVALSVPEIVTMDGAVSLPNWEATCPEVFALNIFCTGDPSCFVFLTEPFTSSPSLPHKVHEPVRCTCSMQGTGFSCPSGVGGRTPQIKVVTGDILVDITGRNVSEYLLFTSDRFRLHRLAFYNNKGYHSMPTYLNALNNAILRANLPKTKGNPAGYGITVTNHPMNKTSASLSLDYLLQGTDVVIAIFIIVAMSFVPASFVVFLVAEKSTKAKHLQFVSGCDPVIYWLANYVWDMLNYLVPATCCVLILFVFDLPAYTSPTNFPAVLSLFLLYGWSITPIMYPASFWFEVPSTAYVFLIVINLFIGITATVATFLLQLFEHDKDLKAVNGYLKSCFLIFPNYNLGHGLMEMAYNEYINEYYMKSPFEWDIVTRGLVAMTIEGFVGFFITIMCQYNFFRNRALSGKTPCSRLSRKMGRILAVDRLCVGVRPGECFGLLGVNGAGKTTTFKMLTGDESTTGGEAFVNGNSILKDLLKVQQSIGYCPQFDALFDELTAREHMELYTRLRGVPWKDEARVINWALDKLELTKYADKPAGTYSGGNKRKLSTAIALIGYPSLIFLDEPTTGMDPKARRFLWNLILDIIKTGRSVVLTSHSMEECEALCTRLAIMVNGRFKCLGSIQHLKNRFGDGYTMTVRTKSSLNVKEVVRFFNRNFPEAILKERHHTKVQYQLKSENISLAQVFSKMEQVVDVLNIEDYSVSQTTLDNVFVNFAKKQSDNLEQQETVSTGSVQSPVKRILSLLRPKGTTTELQALTVEEPEELESDDDGLISFEEERVCRVFSARHNRCSEQTEAANLLFSWLVDSMEMGLIGRLQA</sequence>
<dbReference type="Proteomes" id="UP000314986">
    <property type="component" value="Unassembled WGS sequence"/>
</dbReference>
<evidence type="ECO:0000256" key="2">
    <source>
        <dbReference type="ARBA" id="ARBA00004608"/>
    </source>
</evidence>